<evidence type="ECO:0000313" key="5">
    <source>
        <dbReference type="EMBL" id="KAL1222192.1"/>
    </source>
</evidence>
<dbReference type="InterPro" id="IPR032675">
    <property type="entry name" value="LRR_dom_sf"/>
</dbReference>
<comment type="caution">
    <text evidence="5">The sequence shown here is derived from an EMBL/GenBank/DDBJ whole genome shotgun (WGS) entry which is preliminary data.</text>
</comment>
<dbReference type="InterPro" id="IPR001611">
    <property type="entry name" value="Leu-rich_rpt"/>
</dbReference>
<dbReference type="SUPFAM" id="SSF52058">
    <property type="entry name" value="L domain-like"/>
    <property type="match status" value="1"/>
</dbReference>
<keyword evidence="6" id="KW-1185">Reference proteome</keyword>
<dbReference type="PANTHER" id="PTHR48062">
    <property type="entry name" value="RECEPTOR-LIKE PROTEIN 14"/>
    <property type="match status" value="1"/>
</dbReference>
<dbReference type="Pfam" id="PF13855">
    <property type="entry name" value="LRR_8"/>
    <property type="match status" value="1"/>
</dbReference>
<evidence type="ECO:0000256" key="3">
    <source>
        <dbReference type="ARBA" id="ARBA00022737"/>
    </source>
</evidence>
<dbReference type="InterPro" id="IPR051502">
    <property type="entry name" value="RLP_Defense_Trigger"/>
</dbReference>
<gene>
    <name evidence="5" type="ORF">V5N11_011069</name>
</gene>
<protein>
    <submittedName>
        <fullName evidence="5">LRR receptor-like serine/threonine-protein kinase RGI1</fullName>
    </submittedName>
</protein>
<name>A0ABD1BYA7_CARAN</name>
<dbReference type="AlphaFoldDB" id="A0ABD1BYA7"/>
<evidence type="ECO:0000313" key="6">
    <source>
        <dbReference type="Proteomes" id="UP001558713"/>
    </source>
</evidence>
<dbReference type="EMBL" id="JBANAX010000106">
    <property type="protein sequence ID" value="KAL1222192.1"/>
    <property type="molecule type" value="Genomic_DNA"/>
</dbReference>
<keyword evidence="3" id="KW-0677">Repeat</keyword>
<dbReference type="Pfam" id="PF00560">
    <property type="entry name" value="LRR_1"/>
    <property type="match status" value="3"/>
</dbReference>
<evidence type="ECO:0000256" key="4">
    <source>
        <dbReference type="ARBA" id="ARBA00023170"/>
    </source>
</evidence>
<accession>A0ABD1BYA7</accession>
<keyword evidence="2" id="KW-0433">Leucine-rich repeat</keyword>
<dbReference type="PANTHER" id="PTHR48062:SF62">
    <property type="entry name" value="MALECTIN DOMAIN-CONTAINING PROTEIN"/>
    <property type="match status" value="1"/>
</dbReference>
<evidence type="ECO:0000256" key="1">
    <source>
        <dbReference type="ARBA" id="ARBA00009592"/>
    </source>
</evidence>
<dbReference type="Proteomes" id="UP001558713">
    <property type="component" value="Unassembled WGS sequence"/>
</dbReference>
<dbReference type="FunFam" id="3.80.10.10:FF:000383">
    <property type="entry name" value="Leucine-rich repeat receptor protein kinase EMS1"/>
    <property type="match status" value="1"/>
</dbReference>
<comment type="similarity">
    <text evidence="1">Belongs to the RLP family.</text>
</comment>
<proteinExistence type="inferred from homology"/>
<keyword evidence="4" id="KW-0675">Receptor</keyword>
<dbReference type="Gene3D" id="3.80.10.10">
    <property type="entry name" value="Ribonuclease Inhibitor"/>
    <property type="match status" value="1"/>
</dbReference>
<organism evidence="5 6">
    <name type="scientific">Cardamine amara subsp. amara</name>
    <dbReference type="NCBI Taxonomy" id="228776"/>
    <lineage>
        <taxon>Eukaryota</taxon>
        <taxon>Viridiplantae</taxon>
        <taxon>Streptophyta</taxon>
        <taxon>Embryophyta</taxon>
        <taxon>Tracheophyta</taxon>
        <taxon>Spermatophyta</taxon>
        <taxon>Magnoliopsida</taxon>
        <taxon>eudicotyledons</taxon>
        <taxon>Gunneridae</taxon>
        <taxon>Pentapetalae</taxon>
        <taxon>rosids</taxon>
        <taxon>malvids</taxon>
        <taxon>Brassicales</taxon>
        <taxon>Brassicaceae</taxon>
        <taxon>Cardamineae</taxon>
        <taxon>Cardamine</taxon>
    </lineage>
</organism>
<reference evidence="5 6" key="1">
    <citation type="submission" date="2024-04" db="EMBL/GenBank/DDBJ databases">
        <title>Genome assembly C_amara_ONT_v2.</title>
        <authorList>
            <person name="Yant L."/>
            <person name="Moore C."/>
            <person name="Slenker M."/>
        </authorList>
    </citation>
    <scope>NUCLEOTIDE SEQUENCE [LARGE SCALE GENOMIC DNA]</scope>
    <source>
        <tissue evidence="5">Leaf</tissue>
    </source>
</reference>
<evidence type="ECO:0000256" key="2">
    <source>
        <dbReference type="ARBA" id="ARBA00022614"/>
    </source>
</evidence>
<sequence>MSYLHLGGNRLSGTIPDIFKSMLELRSLILSRNGFTGNLPPSIASFAPILRFLELGQNNLAEKIPDYLSRFKALDTLDLSKNRFSGVVPKSFANLTKIFNLDISHNLLTDQFPTLYVKGIESLDLSYNQFHLKTIPKWVTSSPIIFFVEASKIQNQHELR</sequence>